<sequence>MSLDFIDRADFLKGVYGAIPSFSEIVLHDIVLSDNGPSVALRFDLANFPSNPPKKWEEFNTVQVTLDLTGLRSISISKFGLNNRCSLKLVKDEDGVSLQSFGEVELSAIGDFIAVAKISAYLNDV</sequence>
<gene>
    <name evidence="1" type="ORF">FNU76_17885</name>
</gene>
<evidence type="ECO:0008006" key="3">
    <source>
        <dbReference type="Google" id="ProtNLM"/>
    </source>
</evidence>
<dbReference type="InterPro" id="IPR028957">
    <property type="entry name" value="Imm50"/>
</dbReference>
<protein>
    <recommendedName>
        <fullName evidence="3">Immunity protein 50</fullName>
    </recommendedName>
</protein>
<keyword evidence="2" id="KW-1185">Reference proteome</keyword>
<dbReference type="Proteomes" id="UP000317550">
    <property type="component" value="Chromosome"/>
</dbReference>
<dbReference type="RefSeq" id="WP_144279452.1">
    <property type="nucleotide sequence ID" value="NZ_CP041730.1"/>
</dbReference>
<reference evidence="2" key="1">
    <citation type="submission" date="2019-07" db="EMBL/GenBank/DDBJ databases">
        <title>Chitinimonas sp. nov., isolated from Ny-Alesund, arctica soil.</title>
        <authorList>
            <person name="Xu Q."/>
            <person name="Peng F."/>
        </authorList>
    </citation>
    <scope>NUCLEOTIDE SEQUENCE [LARGE SCALE GENOMIC DNA]</scope>
    <source>
        <strain evidence="2">R3-44</strain>
    </source>
</reference>
<dbReference type="EMBL" id="CP041730">
    <property type="protein sequence ID" value="QDQ28065.1"/>
    <property type="molecule type" value="Genomic_DNA"/>
</dbReference>
<dbReference type="Pfam" id="PF15594">
    <property type="entry name" value="Imm50"/>
    <property type="match status" value="1"/>
</dbReference>
<evidence type="ECO:0000313" key="2">
    <source>
        <dbReference type="Proteomes" id="UP000317550"/>
    </source>
</evidence>
<accession>A0A516SIT0</accession>
<dbReference type="AlphaFoldDB" id="A0A516SIT0"/>
<dbReference type="KEGG" id="cari:FNU76_17885"/>
<organism evidence="1 2">
    <name type="scientific">Chitinimonas arctica</name>
    <dbReference type="NCBI Taxonomy" id="2594795"/>
    <lineage>
        <taxon>Bacteria</taxon>
        <taxon>Pseudomonadati</taxon>
        <taxon>Pseudomonadota</taxon>
        <taxon>Betaproteobacteria</taxon>
        <taxon>Neisseriales</taxon>
        <taxon>Chitinibacteraceae</taxon>
        <taxon>Chitinimonas</taxon>
    </lineage>
</organism>
<name>A0A516SIT0_9NEIS</name>
<dbReference type="OrthoDB" id="2867502at2"/>
<evidence type="ECO:0000313" key="1">
    <source>
        <dbReference type="EMBL" id="QDQ28065.1"/>
    </source>
</evidence>
<proteinExistence type="predicted"/>